<name>A0A5Q5AQE3_9PROT</name>
<reference evidence="3" key="2">
    <citation type="journal article" date="2019" name="ISME J.">
        <title>Seeking active RubisCOs from the currently uncultured microbial majority colonizing deep-sea hydrothermal vent environments.</title>
        <authorList>
            <person name="Boehnke S."/>
            <person name="Perner M."/>
        </authorList>
    </citation>
    <scope>NUCLEOTIDE SEQUENCE</scope>
</reference>
<accession>A0A5Q5AQE3</accession>
<dbReference type="Gene3D" id="3.30.830.10">
    <property type="entry name" value="Metalloenzyme, LuxS/M16 peptidase-like"/>
    <property type="match status" value="2"/>
</dbReference>
<dbReference type="InterPro" id="IPR011249">
    <property type="entry name" value="Metalloenz_LuxS/M16"/>
</dbReference>
<feature type="region of interest" description="Disordered" evidence="1">
    <location>
        <begin position="7"/>
        <end position="28"/>
    </location>
</feature>
<dbReference type="EMBL" id="MK204373">
    <property type="protein sequence ID" value="QED22215.1"/>
    <property type="molecule type" value="Genomic_DNA"/>
</dbReference>
<evidence type="ECO:0000256" key="1">
    <source>
        <dbReference type="SAM" id="MobiDB-lite"/>
    </source>
</evidence>
<dbReference type="GO" id="GO:0046872">
    <property type="term" value="F:metal ion binding"/>
    <property type="evidence" value="ECO:0007669"/>
    <property type="project" value="InterPro"/>
</dbReference>
<dbReference type="SUPFAM" id="SSF63411">
    <property type="entry name" value="LuxS/MPP-like metallohydrolase"/>
    <property type="match status" value="2"/>
</dbReference>
<proteinExistence type="predicted"/>
<sequence>MPFAAAFSLPRETKDVSHPISPGPSELGPIVPGINPGRAPMWGPDLILAGGAEGYPAGETGERFADLNAEASLYVAAADHVIGELTVEKANLDETIGIANAHLRAPGLDQVWFERIRDGFAKGIAEGQAQPLNQGFAAVRWAVLGNQPLRVSLSLDEPGVIERLTVADVAAWHREVITARPEAIVVAGALDAKAAGAAVDALLAGLPAAGRDMSRAAQANWSPRRILLHRPKAEATVLSFVGPLPSTREPGEIEDLILAGALGGGDQSVLFKAVRTELRASYGFGAGIANYTRELRMLVLSGEVAPDRLAEVEPVVRKAYAGFRTDGPGGDLAARKAPLEENFRQLPEFVIDVASAELQSLLDGYDPGRALALPGELEAIDVDSLSQRLREDWPSADNLIVIAVSPDADALPGACVITAPEQAADCP</sequence>
<feature type="domain" description="Peptidase M16 C-terminal" evidence="2">
    <location>
        <begin position="164"/>
        <end position="327"/>
    </location>
</feature>
<protein>
    <submittedName>
        <fullName evidence="3">Insulinase family protein</fullName>
    </submittedName>
</protein>
<reference evidence="3" key="1">
    <citation type="submission" date="2018-11" db="EMBL/GenBank/DDBJ databases">
        <authorList>
            <person name="Boehnke-Brandt S."/>
            <person name="Perner M."/>
        </authorList>
    </citation>
    <scope>NUCLEOTIDE SEQUENCE</scope>
</reference>
<dbReference type="InterPro" id="IPR007863">
    <property type="entry name" value="Peptidase_M16_C"/>
</dbReference>
<organism evidence="3">
    <name type="scientific">uncultured Alphaproteobacteria bacterium</name>
    <dbReference type="NCBI Taxonomy" id="91750"/>
    <lineage>
        <taxon>Bacteria</taxon>
        <taxon>Pseudomonadati</taxon>
        <taxon>Pseudomonadota</taxon>
        <taxon>Alphaproteobacteria</taxon>
        <taxon>environmental samples</taxon>
    </lineage>
</organism>
<dbReference type="Pfam" id="PF05193">
    <property type="entry name" value="Peptidase_M16_C"/>
    <property type="match status" value="1"/>
</dbReference>
<evidence type="ECO:0000259" key="2">
    <source>
        <dbReference type="Pfam" id="PF05193"/>
    </source>
</evidence>
<evidence type="ECO:0000313" key="3">
    <source>
        <dbReference type="EMBL" id="QED22215.1"/>
    </source>
</evidence>
<gene>
    <name evidence="3" type="primary">pqqL</name>
</gene>
<dbReference type="AlphaFoldDB" id="A0A5Q5AQE3"/>